<evidence type="ECO:0000313" key="12">
    <source>
        <dbReference type="Proteomes" id="UP001201812"/>
    </source>
</evidence>
<evidence type="ECO:0000256" key="7">
    <source>
        <dbReference type="PROSITE-ProRule" id="PRU00644"/>
    </source>
</evidence>
<dbReference type="InterPro" id="IPR016135">
    <property type="entry name" value="UBQ-conjugating_enzyme/RWD"/>
</dbReference>
<dbReference type="Gene3D" id="3.10.110.10">
    <property type="entry name" value="Ubiquitin Conjugating Enzyme"/>
    <property type="match status" value="1"/>
</dbReference>
<dbReference type="AlphaFoldDB" id="A0AAD4N6F1"/>
<keyword evidence="6" id="KW-0175">Coiled coil</keyword>
<keyword evidence="12" id="KW-1185">Reference proteome</keyword>
<dbReference type="PANTHER" id="PTHR23306">
    <property type="entry name" value="TUMOR SUSCEPTIBILITY GENE 101 PROTEIN-RELATED"/>
    <property type="match status" value="1"/>
</dbReference>
<proteinExistence type="inferred from homology"/>
<comment type="subcellular location">
    <subcellularLocation>
        <location evidence="1">Endosome</location>
    </subcellularLocation>
</comment>
<evidence type="ECO:0000256" key="8">
    <source>
        <dbReference type="SAM" id="MobiDB-lite"/>
    </source>
</evidence>
<feature type="region of interest" description="Disordered" evidence="8">
    <location>
        <begin position="154"/>
        <end position="228"/>
    </location>
</feature>
<dbReference type="PROSITE" id="PS51322">
    <property type="entry name" value="UEV"/>
    <property type="match status" value="1"/>
</dbReference>
<keyword evidence="3 7" id="KW-0813">Transport</keyword>
<dbReference type="EMBL" id="JAKKPZ010000013">
    <property type="protein sequence ID" value="KAI1714519.1"/>
    <property type="molecule type" value="Genomic_DNA"/>
</dbReference>
<dbReference type="InterPro" id="IPR017916">
    <property type="entry name" value="SB_dom"/>
</dbReference>
<evidence type="ECO:0000256" key="4">
    <source>
        <dbReference type="ARBA" id="ARBA00022753"/>
    </source>
</evidence>
<dbReference type="GO" id="GO:0000813">
    <property type="term" value="C:ESCRT I complex"/>
    <property type="evidence" value="ECO:0007669"/>
    <property type="project" value="TreeGrafter"/>
</dbReference>
<name>A0AAD4N6F1_9BILA</name>
<dbReference type="Gene3D" id="6.10.140.820">
    <property type="match status" value="1"/>
</dbReference>
<evidence type="ECO:0000256" key="1">
    <source>
        <dbReference type="ARBA" id="ARBA00004177"/>
    </source>
</evidence>
<evidence type="ECO:0000313" key="11">
    <source>
        <dbReference type="EMBL" id="KAI1714519.1"/>
    </source>
</evidence>
<dbReference type="InterPro" id="IPR008883">
    <property type="entry name" value="UEV_N"/>
</dbReference>
<evidence type="ECO:0000256" key="5">
    <source>
        <dbReference type="ARBA" id="ARBA00022927"/>
    </source>
</evidence>
<keyword evidence="4" id="KW-0967">Endosome</keyword>
<dbReference type="CDD" id="cd11685">
    <property type="entry name" value="UEV_TSG101-like"/>
    <property type="match status" value="1"/>
</dbReference>
<gene>
    <name evidence="11" type="ORF">DdX_08617</name>
</gene>
<dbReference type="GO" id="GO:0015031">
    <property type="term" value="P:protein transport"/>
    <property type="evidence" value="ECO:0007669"/>
    <property type="project" value="UniProtKB-UniRule"/>
</dbReference>
<dbReference type="InterPro" id="IPR052070">
    <property type="entry name" value="ESCRT-I_UEV_domain"/>
</dbReference>
<evidence type="ECO:0000256" key="3">
    <source>
        <dbReference type="ARBA" id="ARBA00022448"/>
    </source>
</evidence>
<accession>A0AAD4N6F1</accession>
<dbReference type="SUPFAM" id="SSF140111">
    <property type="entry name" value="Endosomal sorting complex assembly domain"/>
    <property type="match status" value="1"/>
</dbReference>
<comment type="caution">
    <text evidence="11">The sequence shown here is derived from an EMBL/GenBank/DDBJ whole genome shotgun (WGS) entry which is preliminary data.</text>
</comment>
<feature type="compositionally biased region" description="Low complexity" evidence="8">
    <location>
        <begin position="181"/>
        <end position="196"/>
    </location>
</feature>
<evidence type="ECO:0000259" key="10">
    <source>
        <dbReference type="PROSITE" id="PS51322"/>
    </source>
</evidence>
<reference evidence="11" key="1">
    <citation type="submission" date="2022-01" db="EMBL/GenBank/DDBJ databases">
        <title>Genome Sequence Resource for Two Populations of Ditylenchus destructor, the Migratory Endoparasitic Phytonematode.</title>
        <authorList>
            <person name="Zhang H."/>
            <person name="Lin R."/>
            <person name="Xie B."/>
        </authorList>
    </citation>
    <scope>NUCLEOTIDE SEQUENCE</scope>
    <source>
        <strain evidence="11">BazhouSP</strain>
    </source>
</reference>
<sequence length="413" mass="45893">MYYPQANSRGPDALNDAVQRARMRFPQLAKQDIQQALATFTNLRPTVTNHAFPDGQTRLCCSLEGTIPVLYKGNTYNIPVALYLMDNHPYTGPFCYVRPTATMRVRVSDNVAEDGRIFLPYLTEWCYPNSNTHSLIQVMITVFQEKCPVYSIVTPSGNTNRSSNNPTPPYPTANPTPPYPAATAHHSMPYPSSANPTPYPPYPTNLPHTGSAGSLNSAGSSDIQHRAAAAGMGSNWPGYDTGTIQSSHIRASLISAVEDKIKNKLRDKIGTPFAELQSVNINLQELQTGQQKLRDMLEKMDQDQKKLDIALVTYTEKKAELGKALESCAGATSNGQPSIDDAIDANTPLHRQIVRCYAQDCAIDDTIYFLGQALRKDTINIQIYLKYVRQLSRKQFIHRATLQKCRQKARLPV</sequence>
<evidence type="ECO:0000256" key="2">
    <source>
        <dbReference type="ARBA" id="ARBA00009594"/>
    </source>
</evidence>
<dbReference type="GO" id="GO:0043130">
    <property type="term" value="F:ubiquitin binding"/>
    <property type="evidence" value="ECO:0007669"/>
    <property type="project" value="TreeGrafter"/>
</dbReference>
<evidence type="ECO:0000259" key="9">
    <source>
        <dbReference type="PROSITE" id="PS51312"/>
    </source>
</evidence>
<keyword evidence="5 7" id="KW-0653">Protein transport</keyword>
<dbReference type="Pfam" id="PF05743">
    <property type="entry name" value="UEV"/>
    <property type="match status" value="1"/>
</dbReference>
<dbReference type="GO" id="GO:0008333">
    <property type="term" value="P:endosome to lysosome transport"/>
    <property type="evidence" value="ECO:0007669"/>
    <property type="project" value="TreeGrafter"/>
</dbReference>
<dbReference type="SUPFAM" id="SSF54495">
    <property type="entry name" value="UBC-like"/>
    <property type="match status" value="1"/>
</dbReference>
<feature type="compositionally biased region" description="Pro residues" evidence="8">
    <location>
        <begin position="166"/>
        <end position="180"/>
    </location>
</feature>
<dbReference type="InterPro" id="IPR037202">
    <property type="entry name" value="ESCRT_assembly_dom"/>
</dbReference>
<evidence type="ECO:0000256" key="6">
    <source>
        <dbReference type="ARBA" id="ARBA00023054"/>
    </source>
</evidence>
<feature type="domain" description="UEV" evidence="10">
    <location>
        <begin position="10"/>
        <end position="153"/>
    </location>
</feature>
<protein>
    <submittedName>
        <fullName evidence="11">UEV domain-containing protein</fullName>
    </submittedName>
</protein>
<feature type="compositionally biased region" description="Polar residues" evidence="8">
    <location>
        <begin position="154"/>
        <end position="163"/>
    </location>
</feature>
<dbReference type="Gene3D" id="6.10.250.370">
    <property type="match status" value="1"/>
</dbReference>
<comment type="similarity">
    <text evidence="2">Belongs to the ubiquitin-conjugating enzyme family. UEV subfamily.</text>
</comment>
<dbReference type="PANTHER" id="PTHR23306:SF3">
    <property type="entry name" value="TUMOR SUPPRESSOR PROTEIN 101"/>
    <property type="match status" value="1"/>
</dbReference>
<dbReference type="Pfam" id="PF09454">
    <property type="entry name" value="Vps23_core"/>
    <property type="match status" value="1"/>
</dbReference>
<feature type="compositionally biased region" description="Low complexity" evidence="8">
    <location>
        <begin position="205"/>
        <end position="221"/>
    </location>
</feature>
<dbReference type="PROSITE" id="PS51312">
    <property type="entry name" value="SB"/>
    <property type="match status" value="1"/>
</dbReference>
<dbReference type="Proteomes" id="UP001201812">
    <property type="component" value="Unassembled WGS sequence"/>
</dbReference>
<organism evidence="11 12">
    <name type="scientific">Ditylenchus destructor</name>
    <dbReference type="NCBI Taxonomy" id="166010"/>
    <lineage>
        <taxon>Eukaryota</taxon>
        <taxon>Metazoa</taxon>
        <taxon>Ecdysozoa</taxon>
        <taxon>Nematoda</taxon>
        <taxon>Chromadorea</taxon>
        <taxon>Rhabditida</taxon>
        <taxon>Tylenchina</taxon>
        <taxon>Tylenchomorpha</taxon>
        <taxon>Sphaerularioidea</taxon>
        <taxon>Anguinidae</taxon>
        <taxon>Anguininae</taxon>
        <taxon>Ditylenchus</taxon>
    </lineage>
</organism>
<feature type="domain" description="SB" evidence="9">
    <location>
        <begin position="347"/>
        <end position="413"/>
    </location>
</feature>